<dbReference type="AlphaFoldDB" id="A0A2X2Y8Y4"/>
<accession>A0A2X2Y8Y4</accession>
<organism evidence="2 3">
    <name type="scientific">Mobiluncus curtisii</name>
    <dbReference type="NCBI Taxonomy" id="2051"/>
    <lineage>
        <taxon>Bacteria</taxon>
        <taxon>Bacillati</taxon>
        <taxon>Actinomycetota</taxon>
        <taxon>Actinomycetes</taxon>
        <taxon>Actinomycetales</taxon>
        <taxon>Actinomycetaceae</taxon>
        <taxon>Mobiluncus</taxon>
    </lineage>
</organism>
<dbReference type="Pfam" id="PF19044">
    <property type="entry name" value="P-loop_TraG"/>
    <property type="match status" value="1"/>
</dbReference>
<proteinExistence type="predicted"/>
<dbReference type="SUPFAM" id="SSF52540">
    <property type="entry name" value="P-loop containing nucleoside triphosphate hydrolases"/>
    <property type="match status" value="1"/>
</dbReference>
<sequence>MTLRLSDIDYQLATQDVQEGIIEKYAHFLNSHLSGQHVQVTVLNRVLNKERLARDVQLSPRGDGYDAQRGEYNDLIVQRLQNGRNNVITEKYVTLTVEAPTLEEAKTVLSRIAAEDAAALHEVGGCHAVQLNGEERARLLQHFLRPGAETDFKYEELLAQAATTKDFVSPWSIDTSSREYIGLGSVRTSYWQVLVLRKLPPWMSDRVLKELSEIPVDLTVSLHIDPLDQSEGLKLVKRQIASMDMQRGTEQRKLIKQGLTYDLLPHELQASYDEAVDLRTQLEQSNEKLFETTIVVGVAGETVEEMHENVKRVMRVAGKHSCQLEVLRYMQLDALNALLPLGVCKLPISRMLTTAVAAVMVPFTTQEIMQPGGLFYGINALSKNLIVADRREGMNSNGFILGTTGSGKSQFAKFEMEQLFLRRPNDEILIIDPEREYPPLAAELGATRVVISAGSQDCLNPLDLDKTTKREEGNPVNEKCTFVTSICEVLLGGNDGLSAAKRSIIDRAAQKIYRAYWADPTAMPPTLATLYEQLRQEPEADAAEIATGLELYASGSAAGFAQQTNVDRANRVTVYDIADLSKDLQTFGMMVVLEEIWARIVKNKAEGRRTWLYIDEFHLLFANEYAASYTQGIYKRVRKYGAAATGITQNIEELLANERARLMLSNSDGLFLLNQQSTDADALTDLLKLSVQQRGYFTNVQPGCGLFKTGEAVVPFDNTMDTNSHLYKVFSTKFEETYVG</sequence>
<dbReference type="NCBIfam" id="NF045971">
    <property type="entry name" value="conju_CD1110"/>
    <property type="match status" value="1"/>
</dbReference>
<evidence type="ECO:0000313" key="3">
    <source>
        <dbReference type="Proteomes" id="UP000250245"/>
    </source>
</evidence>
<protein>
    <submittedName>
        <fullName evidence="2">Type IV secretory pathway, VirB4 components</fullName>
    </submittedName>
</protein>
<dbReference type="OMA" id="PELNDRM"/>
<name>A0A2X2Y8Y4_9ACTO</name>
<dbReference type="Proteomes" id="UP000250245">
    <property type="component" value="Unassembled WGS sequence"/>
</dbReference>
<dbReference type="InterPro" id="IPR027417">
    <property type="entry name" value="P-loop_NTPase"/>
</dbReference>
<reference evidence="2 3" key="1">
    <citation type="submission" date="2018-06" db="EMBL/GenBank/DDBJ databases">
        <authorList>
            <consortium name="Pathogen Informatics"/>
            <person name="Doyle S."/>
        </authorList>
    </citation>
    <scope>NUCLEOTIDE SEQUENCE [LARGE SCALE GENOMIC DNA]</scope>
    <source>
        <strain evidence="2 3">NCTC11820</strain>
    </source>
</reference>
<evidence type="ECO:0000259" key="1">
    <source>
        <dbReference type="Pfam" id="PF19044"/>
    </source>
</evidence>
<evidence type="ECO:0000313" key="2">
    <source>
        <dbReference type="EMBL" id="SQB64272.1"/>
    </source>
</evidence>
<dbReference type="InterPro" id="IPR043964">
    <property type="entry name" value="P-loop_TraG"/>
</dbReference>
<dbReference type="PANTHER" id="PTHR30121:SF6">
    <property type="entry name" value="SLR6007 PROTEIN"/>
    <property type="match status" value="1"/>
</dbReference>
<dbReference type="EMBL" id="UASJ01000001">
    <property type="protein sequence ID" value="SQB64272.1"/>
    <property type="molecule type" value="Genomic_DNA"/>
</dbReference>
<dbReference type="InterPro" id="IPR051162">
    <property type="entry name" value="T4SS_component"/>
</dbReference>
<dbReference type="Gene3D" id="1.10.8.730">
    <property type="match status" value="1"/>
</dbReference>
<feature type="domain" description="TraG P-loop" evidence="1">
    <location>
        <begin position="394"/>
        <end position="694"/>
    </location>
</feature>
<dbReference type="Gene3D" id="3.40.50.300">
    <property type="entry name" value="P-loop containing nucleotide triphosphate hydrolases"/>
    <property type="match status" value="1"/>
</dbReference>
<gene>
    <name evidence="2" type="ORF">NCTC11820_00607</name>
</gene>
<dbReference type="PANTHER" id="PTHR30121">
    <property type="entry name" value="UNCHARACTERIZED PROTEIN YJGR-RELATED"/>
    <property type="match status" value="1"/>
</dbReference>